<dbReference type="AlphaFoldDB" id="A0A9D4XBU6"/>
<feature type="region of interest" description="Disordered" evidence="1">
    <location>
        <begin position="148"/>
        <end position="177"/>
    </location>
</feature>
<evidence type="ECO:0000313" key="2">
    <source>
        <dbReference type="EMBL" id="KAI5418244.1"/>
    </source>
</evidence>
<protein>
    <submittedName>
        <fullName evidence="2">Uncharacterized protein</fullName>
    </submittedName>
</protein>
<evidence type="ECO:0000313" key="3">
    <source>
        <dbReference type="Proteomes" id="UP001058974"/>
    </source>
</evidence>
<dbReference type="Gramene" id="Psat04G0275200-T1">
    <property type="protein sequence ID" value="KAI5418244.1"/>
    <property type="gene ID" value="KIW84_042752"/>
</dbReference>
<name>A0A9D4XBU6_PEA</name>
<reference evidence="2 3" key="1">
    <citation type="journal article" date="2022" name="Nat. Genet.">
        <title>Improved pea reference genome and pan-genome highlight genomic features and evolutionary characteristics.</title>
        <authorList>
            <person name="Yang T."/>
            <person name="Liu R."/>
            <person name="Luo Y."/>
            <person name="Hu S."/>
            <person name="Wang D."/>
            <person name="Wang C."/>
            <person name="Pandey M.K."/>
            <person name="Ge S."/>
            <person name="Xu Q."/>
            <person name="Li N."/>
            <person name="Li G."/>
            <person name="Huang Y."/>
            <person name="Saxena R.K."/>
            <person name="Ji Y."/>
            <person name="Li M."/>
            <person name="Yan X."/>
            <person name="He Y."/>
            <person name="Liu Y."/>
            <person name="Wang X."/>
            <person name="Xiang C."/>
            <person name="Varshney R.K."/>
            <person name="Ding H."/>
            <person name="Gao S."/>
            <person name="Zong X."/>
        </authorList>
    </citation>
    <scope>NUCLEOTIDE SEQUENCE [LARGE SCALE GENOMIC DNA]</scope>
    <source>
        <strain evidence="2 3">cv. Zhongwan 6</strain>
    </source>
</reference>
<keyword evidence="3" id="KW-1185">Reference proteome</keyword>
<proteinExistence type="predicted"/>
<evidence type="ECO:0000256" key="1">
    <source>
        <dbReference type="SAM" id="MobiDB-lite"/>
    </source>
</evidence>
<feature type="compositionally biased region" description="Basic and acidic residues" evidence="1">
    <location>
        <begin position="156"/>
        <end position="168"/>
    </location>
</feature>
<organism evidence="2 3">
    <name type="scientific">Pisum sativum</name>
    <name type="common">Garden pea</name>
    <name type="synonym">Lathyrus oleraceus</name>
    <dbReference type="NCBI Taxonomy" id="3888"/>
    <lineage>
        <taxon>Eukaryota</taxon>
        <taxon>Viridiplantae</taxon>
        <taxon>Streptophyta</taxon>
        <taxon>Embryophyta</taxon>
        <taxon>Tracheophyta</taxon>
        <taxon>Spermatophyta</taxon>
        <taxon>Magnoliopsida</taxon>
        <taxon>eudicotyledons</taxon>
        <taxon>Gunneridae</taxon>
        <taxon>Pentapetalae</taxon>
        <taxon>rosids</taxon>
        <taxon>fabids</taxon>
        <taxon>Fabales</taxon>
        <taxon>Fabaceae</taxon>
        <taxon>Papilionoideae</taxon>
        <taxon>50 kb inversion clade</taxon>
        <taxon>NPAAA clade</taxon>
        <taxon>Hologalegina</taxon>
        <taxon>IRL clade</taxon>
        <taxon>Fabeae</taxon>
        <taxon>Lathyrus</taxon>
    </lineage>
</organism>
<accession>A0A9D4XBU6</accession>
<dbReference type="EMBL" id="JAMSHJ010000004">
    <property type="protein sequence ID" value="KAI5418244.1"/>
    <property type="molecule type" value="Genomic_DNA"/>
</dbReference>
<dbReference type="Proteomes" id="UP001058974">
    <property type="component" value="Chromosome 4"/>
</dbReference>
<comment type="caution">
    <text evidence="2">The sequence shown here is derived from an EMBL/GenBank/DDBJ whole genome shotgun (WGS) entry which is preliminary data.</text>
</comment>
<sequence length="177" mass="19963">MDHGLDELMERINTNGHGGLAPTPRSSIKAMQNIKITHIHVQSDSHCSVYGVLGQTVGCLDIEDVSNYVTDKDGVIKKDDYMEVDEDHDFPISIIRNRIIENVTKSQEKAKEVVDVDEKTKTDEEPATTVMKSIAKFVADRVKEKKKEKKVPHKFPMKDIVTKNEKTSKGNSATKRR</sequence>
<gene>
    <name evidence="2" type="ORF">KIW84_042752</name>
</gene>